<comment type="caution">
    <text evidence="1">The sequence shown here is derived from an EMBL/GenBank/DDBJ whole genome shotgun (WGS) entry which is preliminary data.</text>
</comment>
<evidence type="ECO:0000313" key="2">
    <source>
        <dbReference type="Proteomes" id="UP000563523"/>
    </source>
</evidence>
<keyword evidence="2" id="KW-1185">Reference proteome</keyword>
<dbReference type="InterPro" id="IPR021321">
    <property type="entry name" value="DUF2922"/>
</dbReference>
<dbReference type="Pfam" id="PF11148">
    <property type="entry name" value="DUF2922"/>
    <property type="match status" value="1"/>
</dbReference>
<proteinExistence type="predicted"/>
<protein>
    <submittedName>
        <fullName evidence="1">DUF2922 domain-containing protein</fullName>
    </submittedName>
</protein>
<sequence>MKVLKLVFTSDSSKKHTLTCATPDPLLTAEKVKEEMEIIAQAHLCLDNGEQLYFKPQSAKYVETVETTVFTA</sequence>
<dbReference type="RefSeq" id="WP_176942728.1">
    <property type="nucleotide sequence ID" value="NZ_JABZEC010000004.1"/>
</dbReference>
<dbReference type="AlphaFoldDB" id="A0A850R7C2"/>
<gene>
    <name evidence="1" type="ORF">HU830_05205</name>
</gene>
<reference evidence="1 2" key="1">
    <citation type="submission" date="2020-06" db="EMBL/GenBank/DDBJ databases">
        <authorList>
            <person name="Kang J."/>
        </authorList>
    </citation>
    <scope>NUCLEOTIDE SEQUENCE [LARGE SCALE GENOMIC DNA]</scope>
    <source>
        <strain evidence="1 2">DCY120</strain>
    </source>
</reference>
<dbReference type="EMBL" id="JABZEC010000004">
    <property type="protein sequence ID" value="NVY96562.1"/>
    <property type="molecule type" value="Genomic_DNA"/>
</dbReference>
<organism evidence="1 2">
    <name type="scientific">Bombilactobacillus apium</name>
    <dbReference type="NCBI Taxonomy" id="2675299"/>
    <lineage>
        <taxon>Bacteria</taxon>
        <taxon>Bacillati</taxon>
        <taxon>Bacillota</taxon>
        <taxon>Bacilli</taxon>
        <taxon>Lactobacillales</taxon>
        <taxon>Lactobacillaceae</taxon>
        <taxon>Bombilactobacillus</taxon>
    </lineage>
</organism>
<name>A0A850R7C2_9LACO</name>
<dbReference type="Proteomes" id="UP000563523">
    <property type="component" value="Unassembled WGS sequence"/>
</dbReference>
<accession>A0A850R7C2</accession>
<evidence type="ECO:0000313" key="1">
    <source>
        <dbReference type="EMBL" id="NVY96562.1"/>
    </source>
</evidence>